<dbReference type="EMBL" id="BOMB01000032">
    <property type="protein sequence ID" value="GID14593.1"/>
    <property type="molecule type" value="Genomic_DNA"/>
</dbReference>
<dbReference type="RefSeq" id="WP_203662416.1">
    <property type="nucleotide sequence ID" value="NZ_BAAAZM010000017.1"/>
</dbReference>
<dbReference type="Proteomes" id="UP000612808">
    <property type="component" value="Unassembled WGS sequence"/>
</dbReference>
<keyword evidence="3" id="KW-1185">Reference proteome</keyword>
<dbReference type="Pfam" id="PF05120">
    <property type="entry name" value="GvpG"/>
    <property type="match status" value="1"/>
</dbReference>
<dbReference type="InterPro" id="IPR007804">
    <property type="entry name" value="GvpG"/>
</dbReference>
<evidence type="ECO:0000256" key="1">
    <source>
        <dbReference type="SAM" id="MobiDB-lite"/>
    </source>
</evidence>
<feature type="compositionally biased region" description="Basic and acidic residues" evidence="1">
    <location>
        <begin position="43"/>
        <end position="62"/>
    </location>
</feature>
<reference evidence="2" key="1">
    <citation type="submission" date="2021-01" db="EMBL/GenBank/DDBJ databases">
        <title>Whole genome shotgun sequence of Actinocatenispora rupis NBRC 107355.</title>
        <authorList>
            <person name="Komaki H."/>
            <person name="Tamura T."/>
        </authorList>
    </citation>
    <scope>NUCLEOTIDE SEQUENCE</scope>
    <source>
        <strain evidence="2">NBRC 107355</strain>
    </source>
</reference>
<dbReference type="AlphaFoldDB" id="A0A8J3JER7"/>
<protein>
    <recommendedName>
        <fullName evidence="4">Gas vesicle protein G</fullName>
    </recommendedName>
</protein>
<feature type="region of interest" description="Disordered" evidence="1">
    <location>
        <begin position="43"/>
        <end position="78"/>
    </location>
</feature>
<name>A0A8J3JER7_9ACTN</name>
<gene>
    <name evidence="2" type="ORF">Aru02nite_54820</name>
</gene>
<organism evidence="2 3">
    <name type="scientific">Actinocatenispora rupis</name>
    <dbReference type="NCBI Taxonomy" id="519421"/>
    <lineage>
        <taxon>Bacteria</taxon>
        <taxon>Bacillati</taxon>
        <taxon>Actinomycetota</taxon>
        <taxon>Actinomycetes</taxon>
        <taxon>Micromonosporales</taxon>
        <taxon>Micromonosporaceae</taxon>
        <taxon>Actinocatenispora</taxon>
    </lineage>
</organism>
<evidence type="ECO:0000313" key="3">
    <source>
        <dbReference type="Proteomes" id="UP000612808"/>
    </source>
</evidence>
<sequence>MGLVTGLLTLPIAPVRAVVWLGEVVQAQVDTQTRDPAAMRRQVEEIEERERAGELSPEDARQQEQAVLDRAVVPAEED</sequence>
<proteinExistence type="predicted"/>
<accession>A0A8J3JER7</accession>
<comment type="caution">
    <text evidence="2">The sequence shown here is derived from an EMBL/GenBank/DDBJ whole genome shotgun (WGS) entry which is preliminary data.</text>
</comment>
<evidence type="ECO:0008006" key="4">
    <source>
        <dbReference type="Google" id="ProtNLM"/>
    </source>
</evidence>
<evidence type="ECO:0000313" key="2">
    <source>
        <dbReference type="EMBL" id="GID14593.1"/>
    </source>
</evidence>